<evidence type="ECO:0000256" key="2">
    <source>
        <dbReference type="ARBA" id="ARBA00012438"/>
    </source>
</evidence>
<dbReference type="PANTHER" id="PTHR43304">
    <property type="entry name" value="PHYTOCHROME-LIKE PROTEIN CPH1"/>
    <property type="match status" value="1"/>
</dbReference>
<dbReference type="InterPro" id="IPR003594">
    <property type="entry name" value="HATPase_dom"/>
</dbReference>
<evidence type="ECO:0000259" key="6">
    <source>
        <dbReference type="PROSITE" id="PS50109"/>
    </source>
</evidence>
<feature type="non-terminal residue" evidence="7">
    <location>
        <position position="1"/>
    </location>
</feature>
<dbReference type="Pfam" id="PF02518">
    <property type="entry name" value="HATPase_c"/>
    <property type="match status" value="1"/>
</dbReference>
<dbReference type="InterPro" id="IPR052162">
    <property type="entry name" value="Sensor_kinase/Photoreceptor"/>
</dbReference>
<sequence length="42" mass="4650">YAGFGIGLYLAKEIIDRHNGKIKVESKLGEGSNFIFSLPHET</sequence>
<dbReference type="SUPFAM" id="SSF55874">
    <property type="entry name" value="ATPase domain of HSP90 chaperone/DNA topoisomerase II/histidine kinase"/>
    <property type="match status" value="1"/>
</dbReference>
<evidence type="ECO:0000256" key="1">
    <source>
        <dbReference type="ARBA" id="ARBA00000085"/>
    </source>
</evidence>
<dbReference type="EMBL" id="LAZR01053527">
    <property type="protein sequence ID" value="KKK80556.1"/>
    <property type="molecule type" value="Genomic_DNA"/>
</dbReference>
<dbReference type="InterPro" id="IPR036890">
    <property type="entry name" value="HATPase_C_sf"/>
</dbReference>
<comment type="catalytic activity">
    <reaction evidence="1">
        <text>ATP + protein L-histidine = ADP + protein N-phospho-L-histidine.</text>
        <dbReference type="EC" id="2.7.13.3"/>
    </reaction>
</comment>
<evidence type="ECO:0000313" key="7">
    <source>
        <dbReference type="EMBL" id="KKK80556.1"/>
    </source>
</evidence>
<feature type="domain" description="Histidine kinase" evidence="6">
    <location>
        <begin position="1"/>
        <end position="42"/>
    </location>
</feature>
<evidence type="ECO:0000256" key="5">
    <source>
        <dbReference type="ARBA" id="ARBA00022777"/>
    </source>
</evidence>
<name>A0A0F9B7U6_9ZZZZ</name>
<keyword evidence="3" id="KW-0597">Phosphoprotein</keyword>
<dbReference type="InterPro" id="IPR005467">
    <property type="entry name" value="His_kinase_dom"/>
</dbReference>
<evidence type="ECO:0000256" key="3">
    <source>
        <dbReference type="ARBA" id="ARBA00022553"/>
    </source>
</evidence>
<dbReference type="Gene3D" id="3.30.565.10">
    <property type="entry name" value="Histidine kinase-like ATPase, C-terminal domain"/>
    <property type="match status" value="1"/>
</dbReference>
<dbReference type="GO" id="GO:0004673">
    <property type="term" value="F:protein histidine kinase activity"/>
    <property type="evidence" value="ECO:0007669"/>
    <property type="project" value="UniProtKB-EC"/>
</dbReference>
<gene>
    <name evidence="7" type="ORF">LCGC14_2822290</name>
</gene>
<organism evidence="7">
    <name type="scientific">marine sediment metagenome</name>
    <dbReference type="NCBI Taxonomy" id="412755"/>
    <lineage>
        <taxon>unclassified sequences</taxon>
        <taxon>metagenomes</taxon>
        <taxon>ecological metagenomes</taxon>
    </lineage>
</organism>
<keyword evidence="4" id="KW-0808">Transferase</keyword>
<dbReference type="PRINTS" id="PR00344">
    <property type="entry name" value="BCTRLSENSOR"/>
</dbReference>
<accession>A0A0F9B7U6</accession>
<dbReference type="PANTHER" id="PTHR43304:SF1">
    <property type="entry name" value="PAC DOMAIN-CONTAINING PROTEIN"/>
    <property type="match status" value="1"/>
</dbReference>
<proteinExistence type="predicted"/>
<comment type="caution">
    <text evidence="7">The sequence shown here is derived from an EMBL/GenBank/DDBJ whole genome shotgun (WGS) entry which is preliminary data.</text>
</comment>
<dbReference type="PROSITE" id="PS50109">
    <property type="entry name" value="HIS_KIN"/>
    <property type="match status" value="1"/>
</dbReference>
<dbReference type="EC" id="2.7.13.3" evidence="2"/>
<protein>
    <recommendedName>
        <fullName evidence="2">histidine kinase</fullName>
        <ecNumber evidence="2">2.7.13.3</ecNumber>
    </recommendedName>
</protein>
<dbReference type="AlphaFoldDB" id="A0A0F9B7U6"/>
<dbReference type="InterPro" id="IPR004358">
    <property type="entry name" value="Sig_transdc_His_kin-like_C"/>
</dbReference>
<reference evidence="7" key="1">
    <citation type="journal article" date="2015" name="Nature">
        <title>Complex archaea that bridge the gap between prokaryotes and eukaryotes.</title>
        <authorList>
            <person name="Spang A."/>
            <person name="Saw J.H."/>
            <person name="Jorgensen S.L."/>
            <person name="Zaremba-Niedzwiedzka K."/>
            <person name="Martijn J."/>
            <person name="Lind A.E."/>
            <person name="van Eijk R."/>
            <person name="Schleper C."/>
            <person name="Guy L."/>
            <person name="Ettema T.J."/>
        </authorList>
    </citation>
    <scope>NUCLEOTIDE SEQUENCE</scope>
</reference>
<evidence type="ECO:0000256" key="4">
    <source>
        <dbReference type="ARBA" id="ARBA00022679"/>
    </source>
</evidence>
<keyword evidence="5" id="KW-0418">Kinase</keyword>